<comment type="catalytic activity">
    <reaction evidence="4">
        <text>Hydrolysis of terminal non-reducing beta-D-galactose residues in beta-D-galactosides.</text>
        <dbReference type="EC" id="3.2.1.23"/>
    </reaction>
</comment>
<dbReference type="PRINTS" id="PR00742">
    <property type="entry name" value="GLHYDRLASE35"/>
</dbReference>
<protein>
    <recommendedName>
        <fullName evidence="4">Beta-galactosidase</fullName>
        <ecNumber evidence="4">3.2.1.23</ecNumber>
    </recommendedName>
</protein>
<dbReference type="EC" id="3.2.1.23" evidence="4"/>
<evidence type="ECO:0000256" key="1">
    <source>
        <dbReference type="ARBA" id="ARBA00009809"/>
    </source>
</evidence>
<evidence type="ECO:0000256" key="3">
    <source>
        <dbReference type="ARBA" id="ARBA00023295"/>
    </source>
</evidence>
<dbReference type="EMBL" id="JACOFW010000005">
    <property type="protein sequence ID" value="MBC3806973.1"/>
    <property type="molecule type" value="Genomic_DNA"/>
</dbReference>
<dbReference type="Gene3D" id="3.20.20.80">
    <property type="entry name" value="Glycosidases"/>
    <property type="match status" value="1"/>
</dbReference>
<keyword evidence="3 4" id="KW-0326">Glycosidase</keyword>
<gene>
    <name evidence="9" type="ORF">H8K52_06390</name>
</gene>
<reference evidence="9 10" key="1">
    <citation type="submission" date="2020-08" db="EMBL/GenBank/DDBJ databases">
        <title>Novel species isolated from subtropical streams in China.</title>
        <authorList>
            <person name="Lu H."/>
        </authorList>
    </citation>
    <scope>NUCLEOTIDE SEQUENCE [LARGE SCALE GENOMIC DNA]</scope>
    <source>
        <strain evidence="9 10">KACC 16656</strain>
    </source>
</reference>
<feature type="domain" description="Glycoside hydrolase 35 catalytic" evidence="6">
    <location>
        <begin position="25"/>
        <end position="341"/>
    </location>
</feature>
<evidence type="ECO:0000259" key="7">
    <source>
        <dbReference type="Pfam" id="PF21317"/>
    </source>
</evidence>
<evidence type="ECO:0000259" key="6">
    <source>
        <dbReference type="Pfam" id="PF01301"/>
    </source>
</evidence>
<dbReference type="InterPro" id="IPR048912">
    <property type="entry name" value="BetaGal1-like_ABD1"/>
</dbReference>
<accession>A0ABR6X1Y5</accession>
<evidence type="ECO:0000313" key="9">
    <source>
        <dbReference type="EMBL" id="MBC3806973.1"/>
    </source>
</evidence>
<dbReference type="Pfam" id="PF01301">
    <property type="entry name" value="Glyco_hydro_35"/>
    <property type="match status" value="1"/>
</dbReference>
<keyword evidence="2 4" id="KW-0378">Hydrolase</keyword>
<dbReference type="Gene3D" id="2.60.120.260">
    <property type="entry name" value="Galactose-binding domain-like"/>
    <property type="match status" value="2"/>
</dbReference>
<comment type="caution">
    <text evidence="9">The sequence shown here is derived from an EMBL/GenBank/DDBJ whole genome shotgun (WGS) entry which is preliminary data.</text>
</comment>
<dbReference type="SUPFAM" id="SSF49785">
    <property type="entry name" value="Galactose-binding domain-like"/>
    <property type="match status" value="1"/>
</dbReference>
<dbReference type="Pfam" id="PF21317">
    <property type="entry name" value="BetaGal_ABD_1"/>
    <property type="match status" value="1"/>
</dbReference>
<feature type="domain" description="Beta-galactosidase galactose-binding" evidence="8">
    <location>
        <begin position="540"/>
        <end position="597"/>
    </location>
</feature>
<name>A0ABR6X1Y5_9BURK</name>
<dbReference type="InterPro" id="IPR001944">
    <property type="entry name" value="Glycoside_Hdrlase_35"/>
</dbReference>
<dbReference type="InterPro" id="IPR008979">
    <property type="entry name" value="Galactose-bd-like_sf"/>
</dbReference>
<evidence type="ECO:0000259" key="8">
    <source>
        <dbReference type="Pfam" id="PF21467"/>
    </source>
</evidence>
<evidence type="ECO:0000313" key="10">
    <source>
        <dbReference type="Proteomes" id="UP000648257"/>
    </source>
</evidence>
<dbReference type="PIRSF" id="PIRSF006336">
    <property type="entry name" value="B-gal"/>
    <property type="match status" value="1"/>
</dbReference>
<dbReference type="InterPro" id="IPR031330">
    <property type="entry name" value="Gly_Hdrlase_35_cat"/>
</dbReference>
<evidence type="ECO:0000256" key="2">
    <source>
        <dbReference type="ARBA" id="ARBA00022801"/>
    </source>
</evidence>
<dbReference type="InterPro" id="IPR026283">
    <property type="entry name" value="B-gal_1-like"/>
</dbReference>
<proteinExistence type="inferred from homology"/>
<comment type="similarity">
    <text evidence="1 5">Belongs to the glycosyl hydrolase 35 family.</text>
</comment>
<dbReference type="InterPro" id="IPR017853">
    <property type="entry name" value="GH"/>
</dbReference>
<sequence length="619" mass="69127">MPLGLHAAATSNNAQKFAFHATENTFLLNGQPVQIRSGEMHPARIPAPYWRHRIQMAKAMGMNTIAIYVMWNYHETEEGVFDFSTENRDISAFMKICQDEGLYVILRPGPYVCGEWDLGGIPAYLLRHSDIKIRANSSEAPVYMSGVKRYFTQLAKIVKPLMIDNGGPILMLQIENEFGSYGRDDKYLEELRQYWINLGIDGPFYTQDGLPQLLENKTSIKNGAIGLSGGEVVDIHAARQKYPHVPVMSGELYPGWLTHWGDPKFQGMDVDVSATLAGMMKEKISFNIYVIHGGTNFGFSAGANTEKGQYQPDITSYDYGAPINEQGAPTKAYFAYRKVIQDSLQIQLPAVPKPIPTIASSAAVPLLPKFYASIWDNLPKPIATEQPQAMEMLGQHSGFILYRKMLGKLAAGHLKIDEVNDYATVHLNKTYLGGFSRAKIPNDMSSALKVVNKGGSIALTSGQGVENQLDILVEAMGRINYGRFGAIDRKGICSAVTVLGDNKQVDTIQAWNTYLLPVDEPFIQNLRPTTSKDNKNRPGCFFKLHLKLDEIGDTYIDMKNWTKGVVWINGHNIGRYWKLGPQTRLYCPASWLKKGDNQILIFDFHQTQAKTVSLERTLA</sequence>
<evidence type="ECO:0000256" key="5">
    <source>
        <dbReference type="RuleBase" id="RU003679"/>
    </source>
</evidence>
<dbReference type="InterPro" id="IPR019801">
    <property type="entry name" value="Glyco_hydro_35_CS"/>
</dbReference>
<feature type="domain" description="Beta-galactosidase 1-like first all-beta" evidence="7">
    <location>
        <begin position="387"/>
        <end position="514"/>
    </location>
</feature>
<organism evidence="9 10">
    <name type="scientific">Undibacterium seohonense</name>
    <dbReference type="NCBI Taxonomy" id="1344950"/>
    <lineage>
        <taxon>Bacteria</taxon>
        <taxon>Pseudomonadati</taxon>
        <taxon>Pseudomonadota</taxon>
        <taxon>Betaproteobacteria</taxon>
        <taxon>Burkholderiales</taxon>
        <taxon>Oxalobacteraceae</taxon>
        <taxon>Undibacterium</taxon>
    </lineage>
</organism>
<evidence type="ECO:0000256" key="4">
    <source>
        <dbReference type="RuleBase" id="RU000675"/>
    </source>
</evidence>
<keyword evidence="10" id="KW-1185">Reference proteome</keyword>
<dbReference type="SUPFAM" id="SSF51445">
    <property type="entry name" value="(Trans)glycosidases"/>
    <property type="match status" value="1"/>
</dbReference>
<dbReference type="Proteomes" id="UP000648257">
    <property type="component" value="Unassembled WGS sequence"/>
</dbReference>
<dbReference type="PROSITE" id="PS01182">
    <property type="entry name" value="GLYCOSYL_HYDROL_F35"/>
    <property type="match status" value="1"/>
</dbReference>
<dbReference type="Pfam" id="PF21467">
    <property type="entry name" value="BetaGal_gal-bd"/>
    <property type="match status" value="1"/>
</dbReference>
<dbReference type="InterPro" id="IPR048913">
    <property type="entry name" value="BetaGal_gal-bd"/>
</dbReference>
<dbReference type="PANTHER" id="PTHR23421">
    <property type="entry name" value="BETA-GALACTOSIDASE RELATED"/>
    <property type="match status" value="1"/>
</dbReference>